<feature type="region of interest" description="Disordered" evidence="1">
    <location>
        <begin position="527"/>
        <end position="548"/>
    </location>
</feature>
<dbReference type="Proteomes" id="UP000186817">
    <property type="component" value="Unassembled WGS sequence"/>
</dbReference>
<keyword evidence="3" id="KW-1185">Reference proteome</keyword>
<feature type="compositionally biased region" description="Polar residues" evidence="1">
    <location>
        <begin position="186"/>
        <end position="196"/>
    </location>
</feature>
<name>A0A1Q9DUR1_SYMMI</name>
<dbReference type="AlphaFoldDB" id="A0A1Q9DUR1"/>
<feature type="region of interest" description="Disordered" evidence="1">
    <location>
        <begin position="146"/>
        <end position="232"/>
    </location>
</feature>
<proteinExistence type="predicted"/>
<dbReference type="OrthoDB" id="436160at2759"/>
<evidence type="ECO:0000256" key="1">
    <source>
        <dbReference type="SAM" id="MobiDB-lite"/>
    </source>
</evidence>
<feature type="region of interest" description="Disordered" evidence="1">
    <location>
        <begin position="577"/>
        <end position="616"/>
    </location>
</feature>
<feature type="region of interest" description="Disordered" evidence="1">
    <location>
        <begin position="477"/>
        <end position="510"/>
    </location>
</feature>
<reference evidence="2 3" key="1">
    <citation type="submission" date="2016-02" db="EMBL/GenBank/DDBJ databases">
        <title>Genome analysis of coral dinoflagellate symbionts highlights evolutionary adaptations to a symbiotic lifestyle.</title>
        <authorList>
            <person name="Aranda M."/>
            <person name="Li Y."/>
            <person name="Liew Y.J."/>
            <person name="Baumgarten S."/>
            <person name="Simakov O."/>
            <person name="Wilson M."/>
            <person name="Piel J."/>
            <person name="Ashoor H."/>
            <person name="Bougouffa S."/>
            <person name="Bajic V.B."/>
            <person name="Ryu T."/>
            <person name="Ravasi T."/>
            <person name="Bayer T."/>
            <person name="Micklem G."/>
            <person name="Kim H."/>
            <person name="Bhak J."/>
            <person name="Lajeunesse T.C."/>
            <person name="Voolstra C.R."/>
        </authorList>
    </citation>
    <scope>NUCLEOTIDE SEQUENCE [LARGE SCALE GENOMIC DNA]</scope>
    <source>
        <strain evidence="2 3">CCMP2467</strain>
    </source>
</reference>
<feature type="compositionally biased region" description="Gly residues" evidence="1">
    <location>
        <begin position="146"/>
        <end position="167"/>
    </location>
</feature>
<feature type="region of interest" description="Disordered" evidence="1">
    <location>
        <begin position="401"/>
        <end position="428"/>
    </location>
</feature>
<feature type="compositionally biased region" description="Basic and acidic residues" evidence="1">
    <location>
        <begin position="591"/>
        <end position="612"/>
    </location>
</feature>
<evidence type="ECO:0000313" key="2">
    <source>
        <dbReference type="EMBL" id="OLP98910.1"/>
    </source>
</evidence>
<accession>A0A1Q9DUR1</accession>
<feature type="compositionally biased region" description="Low complexity" evidence="1">
    <location>
        <begin position="528"/>
        <end position="537"/>
    </location>
</feature>
<sequence length="819" mass="87614">MAQLIARKVGRMQGDSQATDTTGLPWEALLWTSLLQARSLHIATGDHVAQVEQTNGVRQGSPDSSVVFAALTAEALQAAVSKTAHMLGDARGPPPPEQGGAYMDDTYLWSHDRQHLQTTLTELEAQAGNGGCKPHKTESIAEIGRAGQGRAGQGRAGQGRAGQGRAAGQGMPPQQKGGSPQMPEEPTSTGSKSSPPNKRGTPAKRGATERDVEGTAGGPANTTTRRPTQLEKGSRLLEQQEALQVVGREEGGEVEGINSFSEGTVADSLFNQAFCTLMTIGTLSGGSHVQAAVDALIDNPLGACELWGACKVRWHEKLGIPAKPVATILGNKLLVLPGETGEEAQAHPEPSTGSRAGEPLLTTAGGAKAKAVQKIAEGEEPPTVKEEVDWDNREAEAVVTPPYLGDNEDSDKPWQDLEDHKGDHAPVTPDLLLDVDEDTEGGTTTNVVEENLRDQWPSQAAFATIFQNTTMAELRREWGMPESSSTPRRSPRSPSRDGEAKAAGDGGGQALDQDELVTQVMEELRAQGSAAKSSGGSKPEDVEEEVDIEIDTNTRIRPARLPNRASGAILWAQSEAENGRGEETYPQSWGTHREAPAREDRRKCSGDFDRQDPQGLKPMETLSAKMKRIAVFMDREGDGAPSAGGQKKRRHENVLVLCLSSASSSAAWVWNDEDLQDSNALHSGGLGELENLNGLMLLFHLCHSILWLCPGSAPRVDAGALRSLTKVQQLQEDPIVADRMDTGHAGSPGSAVLLFVHTELKIPFSCGGHEVIDSVEKALDSRWRSCLKRLKLLQDNKRNGILRLLRPCAVALGKGKDEV</sequence>
<dbReference type="EMBL" id="LSRX01000381">
    <property type="protein sequence ID" value="OLP98910.1"/>
    <property type="molecule type" value="Genomic_DNA"/>
</dbReference>
<evidence type="ECO:0000313" key="3">
    <source>
        <dbReference type="Proteomes" id="UP000186817"/>
    </source>
</evidence>
<feature type="compositionally biased region" description="Basic and acidic residues" evidence="1">
    <location>
        <begin position="410"/>
        <end position="424"/>
    </location>
</feature>
<protein>
    <recommendedName>
        <fullName evidence="4">Reverse transcriptase domain-containing protein</fullName>
    </recommendedName>
</protein>
<gene>
    <name evidence="2" type="ORF">AK812_SmicGene18604</name>
</gene>
<evidence type="ECO:0008006" key="4">
    <source>
        <dbReference type="Google" id="ProtNLM"/>
    </source>
</evidence>
<comment type="caution">
    <text evidence="2">The sequence shown here is derived from an EMBL/GenBank/DDBJ whole genome shotgun (WGS) entry which is preliminary data.</text>
</comment>
<organism evidence="2 3">
    <name type="scientific">Symbiodinium microadriaticum</name>
    <name type="common">Dinoflagellate</name>
    <name type="synonym">Zooxanthella microadriatica</name>
    <dbReference type="NCBI Taxonomy" id="2951"/>
    <lineage>
        <taxon>Eukaryota</taxon>
        <taxon>Sar</taxon>
        <taxon>Alveolata</taxon>
        <taxon>Dinophyceae</taxon>
        <taxon>Suessiales</taxon>
        <taxon>Symbiodiniaceae</taxon>
        <taxon>Symbiodinium</taxon>
    </lineage>
</organism>